<organism evidence="9 10">
    <name type="scientific">Caenimonas koreensis DSM 17982</name>
    <dbReference type="NCBI Taxonomy" id="1121255"/>
    <lineage>
        <taxon>Bacteria</taxon>
        <taxon>Pseudomonadati</taxon>
        <taxon>Pseudomonadota</taxon>
        <taxon>Betaproteobacteria</taxon>
        <taxon>Burkholderiales</taxon>
        <taxon>Comamonadaceae</taxon>
        <taxon>Caenimonas</taxon>
    </lineage>
</organism>
<keyword evidence="2 8" id="KW-0645">Protease</keyword>
<dbReference type="Pfam" id="PF02586">
    <property type="entry name" value="SRAP"/>
    <property type="match status" value="1"/>
</dbReference>
<dbReference type="GO" id="GO:0008233">
    <property type="term" value="F:peptidase activity"/>
    <property type="evidence" value="ECO:0007669"/>
    <property type="project" value="UniProtKB-KW"/>
</dbReference>
<dbReference type="InterPro" id="IPR003738">
    <property type="entry name" value="SRAP"/>
</dbReference>
<keyword evidence="10" id="KW-1185">Reference proteome</keyword>
<dbReference type="OrthoDB" id="107650at2"/>
<evidence type="ECO:0000256" key="3">
    <source>
        <dbReference type="ARBA" id="ARBA00022763"/>
    </source>
</evidence>
<dbReference type="AlphaFoldDB" id="A0A844B882"/>
<protein>
    <recommendedName>
        <fullName evidence="8">Abasic site processing protein</fullName>
        <ecNumber evidence="8">3.4.-.-</ecNumber>
    </recommendedName>
</protein>
<evidence type="ECO:0000313" key="9">
    <source>
        <dbReference type="EMBL" id="MRD49362.1"/>
    </source>
</evidence>
<dbReference type="Proteomes" id="UP000487350">
    <property type="component" value="Unassembled WGS sequence"/>
</dbReference>
<sequence>MCYSAQIVAEWKKYKRNFGVEISVQDYFDLFWRRRAGEKIKIPKALEDGFADPQTQAERDVKALIDEWREAEQTRLQQELFKQRQRLAAAERILATKITKKAQHDQRIASSKTEQILGWLADLERTESKPRDARIYPNVFTHVVVSENGKRVLRPMRYGCRPAGKPAFYDTKYPGTYNARRDNLEGFWKGQFGRHHAIEVVTAFYENVDRDGSNVVLEFKPSMTDPMLVACLWSHWSAPGEQDLLSFSAITDEPPAEVSAAGHDRCIIPIKPENIDAWLNPDPANLAACFAILDDRERPYYEHRLAA</sequence>
<dbReference type="SUPFAM" id="SSF143081">
    <property type="entry name" value="BB1717-like"/>
    <property type="match status" value="1"/>
</dbReference>
<dbReference type="RefSeq" id="WP_153586670.1">
    <property type="nucleotide sequence ID" value="NZ_WJBU01000023.1"/>
</dbReference>
<evidence type="ECO:0000256" key="5">
    <source>
        <dbReference type="ARBA" id="ARBA00023124"/>
    </source>
</evidence>
<keyword evidence="7" id="KW-0456">Lyase</keyword>
<comment type="similarity">
    <text evidence="1 8">Belongs to the SOS response-associated peptidase family.</text>
</comment>
<dbReference type="EMBL" id="WJBU01000023">
    <property type="protein sequence ID" value="MRD49362.1"/>
    <property type="molecule type" value="Genomic_DNA"/>
</dbReference>
<comment type="caution">
    <text evidence="9">The sequence shown here is derived from an EMBL/GenBank/DDBJ whole genome shotgun (WGS) entry which is preliminary data.</text>
</comment>
<accession>A0A844B882</accession>
<keyword evidence="3" id="KW-0227">DNA damage</keyword>
<dbReference type="EC" id="3.4.-.-" evidence="8"/>
<name>A0A844B882_9BURK</name>
<evidence type="ECO:0000256" key="8">
    <source>
        <dbReference type="RuleBase" id="RU364100"/>
    </source>
</evidence>
<dbReference type="PANTHER" id="PTHR13604:SF0">
    <property type="entry name" value="ABASIC SITE PROCESSING PROTEIN HMCES"/>
    <property type="match status" value="1"/>
</dbReference>
<evidence type="ECO:0000256" key="6">
    <source>
        <dbReference type="ARBA" id="ARBA00023125"/>
    </source>
</evidence>
<evidence type="ECO:0000256" key="4">
    <source>
        <dbReference type="ARBA" id="ARBA00022801"/>
    </source>
</evidence>
<dbReference type="GO" id="GO:0006508">
    <property type="term" value="P:proteolysis"/>
    <property type="evidence" value="ECO:0007669"/>
    <property type="project" value="UniProtKB-KW"/>
</dbReference>
<keyword evidence="4 8" id="KW-0378">Hydrolase</keyword>
<evidence type="ECO:0000256" key="7">
    <source>
        <dbReference type="ARBA" id="ARBA00023239"/>
    </source>
</evidence>
<dbReference type="InterPro" id="IPR036590">
    <property type="entry name" value="SRAP-like"/>
</dbReference>
<gene>
    <name evidence="9" type="ORF">GHT07_18965</name>
</gene>
<dbReference type="Gene3D" id="3.90.1680.10">
    <property type="entry name" value="SOS response associated peptidase-like"/>
    <property type="match status" value="1"/>
</dbReference>
<dbReference type="PANTHER" id="PTHR13604">
    <property type="entry name" value="DC12-RELATED"/>
    <property type="match status" value="1"/>
</dbReference>
<keyword evidence="5" id="KW-0190">Covalent protein-DNA linkage</keyword>
<keyword evidence="6" id="KW-0238">DNA-binding</keyword>
<dbReference type="GO" id="GO:0106300">
    <property type="term" value="P:protein-DNA covalent cross-linking repair"/>
    <property type="evidence" value="ECO:0007669"/>
    <property type="project" value="InterPro"/>
</dbReference>
<proteinExistence type="inferred from homology"/>
<dbReference type="GO" id="GO:0003697">
    <property type="term" value="F:single-stranded DNA binding"/>
    <property type="evidence" value="ECO:0007669"/>
    <property type="project" value="InterPro"/>
</dbReference>
<evidence type="ECO:0000256" key="1">
    <source>
        <dbReference type="ARBA" id="ARBA00008136"/>
    </source>
</evidence>
<dbReference type="GO" id="GO:0016829">
    <property type="term" value="F:lyase activity"/>
    <property type="evidence" value="ECO:0007669"/>
    <property type="project" value="UniProtKB-KW"/>
</dbReference>
<reference evidence="9 10" key="1">
    <citation type="submission" date="2019-11" db="EMBL/GenBank/DDBJ databases">
        <title>Caenimonas koreensis gen. nov., sp. nov., isolated from activated sludge.</title>
        <authorList>
            <person name="Seung H.R."/>
        </authorList>
    </citation>
    <scope>NUCLEOTIDE SEQUENCE [LARGE SCALE GENOMIC DNA]</scope>
    <source>
        <strain evidence="9 10">EMB320</strain>
    </source>
</reference>
<evidence type="ECO:0000256" key="2">
    <source>
        <dbReference type="ARBA" id="ARBA00022670"/>
    </source>
</evidence>
<evidence type="ECO:0000313" key="10">
    <source>
        <dbReference type="Proteomes" id="UP000487350"/>
    </source>
</evidence>